<accession>A0A9N7YCG0</accession>
<comment type="caution">
    <text evidence="1">The sequence shown here is derived from an EMBL/GenBank/DDBJ whole genome shotgun (WGS) entry which is preliminary data.</text>
</comment>
<dbReference type="EMBL" id="CADEAL010000885">
    <property type="protein sequence ID" value="CAB1426390.1"/>
    <property type="molecule type" value="Genomic_DNA"/>
</dbReference>
<dbReference type="AlphaFoldDB" id="A0A9N7YCG0"/>
<proteinExistence type="predicted"/>
<dbReference type="Proteomes" id="UP001153269">
    <property type="component" value="Unassembled WGS sequence"/>
</dbReference>
<name>A0A9N7YCG0_PLEPL</name>
<protein>
    <submittedName>
        <fullName evidence="1">Uncharacterized protein</fullName>
    </submittedName>
</protein>
<evidence type="ECO:0000313" key="1">
    <source>
        <dbReference type="EMBL" id="CAB1426390.1"/>
    </source>
</evidence>
<gene>
    <name evidence="1" type="ORF">PLEPLA_LOCUS14326</name>
</gene>
<evidence type="ECO:0000313" key="2">
    <source>
        <dbReference type="Proteomes" id="UP001153269"/>
    </source>
</evidence>
<reference evidence="1" key="1">
    <citation type="submission" date="2020-03" db="EMBL/GenBank/DDBJ databases">
        <authorList>
            <person name="Weist P."/>
        </authorList>
    </citation>
    <scope>NUCLEOTIDE SEQUENCE</scope>
</reference>
<organism evidence="1 2">
    <name type="scientific">Pleuronectes platessa</name>
    <name type="common">European plaice</name>
    <dbReference type="NCBI Taxonomy" id="8262"/>
    <lineage>
        <taxon>Eukaryota</taxon>
        <taxon>Metazoa</taxon>
        <taxon>Chordata</taxon>
        <taxon>Craniata</taxon>
        <taxon>Vertebrata</taxon>
        <taxon>Euteleostomi</taxon>
        <taxon>Actinopterygii</taxon>
        <taxon>Neopterygii</taxon>
        <taxon>Teleostei</taxon>
        <taxon>Neoteleostei</taxon>
        <taxon>Acanthomorphata</taxon>
        <taxon>Carangaria</taxon>
        <taxon>Pleuronectiformes</taxon>
        <taxon>Pleuronectoidei</taxon>
        <taxon>Pleuronectidae</taxon>
        <taxon>Pleuronectes</taxon>
    </lineage>
</organism>
<sequence>MSTCLNSDETLHSLYPYYPEQLESIHCSLYALQVEVNSSSSGDNRTSGLTQTDTLVTGSSQENFPLRELDLTSDLIGSVNIPIGLKLKAQSVNGLMMTTVWGSRGQRSSALARPFLPLSSPLSSYQLRHSVNSFLGSGE</sequence>
<keyword evidence="2" id="KW-1185">Reference proteome</keyword>